<reference evidence="3" key="1">
    <citation type="submission" date="2021-05" db="EMBL/GenBank/DDBJ databases">
        <authorList>
            <person name="Alioto T."/>
            <person name="Alioto T."/>
            <person name="Gomez Garrido J."/>
        </authorList>
    </citation>
    <scope>NUCLEOTIDE SEQUENCE</scope>
</reference>
<evidence type="ECO:0000256" key="1">
    <source>
        <dbReference type="SAM" id="MobiDB-lite"/>
    </source>
</evidence>
<dbReference type="InterPro" id="IPR000477">
    <property type="entry name" value="RT_dom"/>
</dbReference>
<organism evidence="3">
    <name type="scientific">Cacopsylla melanoneura</name>
    <dbReference type="NCBI Taxonomy" id="428564"/>
    <lineage>
        <taxon>Eukaryota</taxon>
        <taxon>Metazoa</taxon>
        <taxon>Ecdysozoa</taxon>
        <taxon>Arthropoda</taxon>
        <taxon>Hexapoda</taxon>
        <taxon>Insecta</taxon>
        <taxon>Pterygota</taxon>
        <taxon>Neoptera</taxon>
        <taxon>Paraneoptera</taxon>
        <taxon>Hemiptera</taxon>
        <taxon>Sternorrhyncha</taxon>
        <taxon>Psylloidea</taxon>
        <taxon>Psyllidae</taxon>
        <taxon>Psyllinae</taxon>
        <taxon>Cacopsylla</taxon>
    </lineage>
</organism>
<accession>A0A8D9AY99</accession>
<dbReference type="InterPro" id="IPR043502">
    <property type="entry name" value="DNA/RNA_pol_sf"/>
</dbReference>
<dbReference type="GO" id="GO:0003824">
    <property type="term" value="F:catalytic activity"/>
    <property type="evidence" value="ECO:0007669"/>
    <property type="project" value="InterPro"/>
</dbReference>
<dbReference type="SUPFAM" id="SSF56219">
    <property type="entry name" value="DNase I-like"/>
    <property type="match status" value="1"/>
</dbReference>
<dbReference type="InterPro" id="IPR005135">
    <property type="entry name" value="Endo/exonuclease/phosphatase"/>
</dbReference>
<feature type="compositionally biased region" description="Polar residues" evidence="1">
    <location>
        <begin position="14"/>
        <end position="23"/>
    </location>
</feature>
<feature type="domain" description="Reverse transcriptase" evidence="2">
    <location>
        <begin position="574"/>
        <end position="781"/>
    </location>
</feature>
<dbReference type="EMBL" id="HBUF01590436">
    <property type="protein sequence ID" value="CAG6773187.1"/>
    <property type="molecule type" value="Transcribed_RNA"/>
</dbReference>
<proteinExistence type="predicted"/>
<dbReference type="InterPro" id="IPR036691">
    <property type="entry name" value="Endo/exonu/phosph_ase_sf"/>
</dbReference>
<dbReference type="AlphaFoldDB" id="A0A8D9AY99"/>
<dbReference type="PANTHER" id="PTHR19446">
    <property type="entry name" value="REVERSE TRANSCRIPTASES"/>
    <property type="match status" value="1"/>
</dbReference>
<dbReference type="PROSITE" id="PS50878">
    <property type="entry name" value="RT_POL"/>
    <property type="match status" value="1"/>
</dbReference>
<dbReference type="Pfam" id="PF00078">
    <property type="entry name" value="RVT_1"/>
    <property type="match status" value="1"/>
</dbReference>
<evidence type="ECO:0000259" key="2">
    <source>
        <dbReference type="PROSITE" id="PS50878"/>
    </source>
</evidence>
<dbReference type="EMBL" id="HBUF01590435">
    <property type="protein sequence ID" value="CAG6773185.1"/>
    <property type="molecule type" value="Transcribed_RNA"/>
</dbReference>
<dbReference type="Pfam" id="PF03372">
    <property type="entry name" value="Exo_endo_phos"/>
    <property type="match status" value="1"/>
</dbReference>
<dbReference type="SUPFAM" id="SSF56672">
    <property type="entry name" value="DNA/RNA polymerases"/>
    <property type="match status" value="1"/>
</dbReference>
<sequence>MNSTTEGIEIPQVGRSNSESHTGQGPGCLMDSGGDNYSIKIAENPKKKKPSQKLKFATWNVKTLLDSKSATTITTPRRTALIAKELNRYNIDIAAIQETHMKENGQLVETGEGYTYIYSGCKPDEENYYGVAICVKTKLLSDNTVSKPVCVNDRLMHVNITEKGNTTTFICCYAPTLNSPEQQKTKFYEELKNVVNSVPKKEKIIIAGDLNARVGTNCNEWKEAMGKHGIGKENANGSMLLEFCTEMSLRIVNTLFYQKSKYKTTWKHPRSHEWHILDYFIVKARDVKSVLRCRSMRGADCDTDHNMVRCEIKWDVQKFHKTKSTTTKFNLEPLKTPEGRLKFENALKNSYEAKENMELQWTNIKTCFINAANSTLAKKKERQRDWFDENSRQIENILRTKKSALVIKLNNPTKENVTAYKKARAHCQKSMREIKEKWWCNRTIEMQRYMDTNDTYNLYKCIHSVTGPIIKPLNIVESSEGKPLYNKDERLERWAHHFENVYNQFNEVDLAAINMDQEDNIEDMADTIPSEDEINSALLDIKNNKSAGLDNINAEMLKAGEITTTKMFQELLSKIWEEKKLPKDWKEALIVPIFKKGKKSICDNYRGISLLSVAGKVISRIIYNRLTPLMEKILSDTQCGFRKNKSTTDMIFSARQLVEKTMEQKSSLCIAFVDLTKAFDSVSRRMLFKILESVKCPPTTLALLTDMHSETSSSVKIEDQTSPRFEVQTGVRQGCVLAPVLFILYIHYILKIVRTQCKSGITITYRSDSNMFCRRNLKAKT</sequence>
<protein>
    <submittedName>
        <fullName evidence="3">Craniofacial development protein 2</fullName>
    </submittedName>
</protein>
<dbReference type="CDD" id="cd09076">
    <property type="entry name" value="L1-EN"/>
    <property type="match status" value="1"/>
</dbReference>
<dbReference type="GO" id="GO:0071897">
    <property type="term" value="P:DNA biosynthetic process"/>
    <property type="evidence" value="ECO:0007669"/>
    <property type="project" value="UniProtKB-ARBA"/>
</dbReference>
<dbReference type="Gene3D" id="3.60.10.10">
    <property type="entry name" value="Endonuclease/exonuclease/phosphatase"/>
    <property type="match status" value="1"/>
</dbReference>
<name>A0A8D9AY99_9HEMI</name>
<feature type="region of interest" description="Disordered" evidence="1">
    <location>
        <begin position="1"/>
        <end position="30"/>
    </location>
</feature>
<dbReference type="CDD" id="cd01650">
    <property type="entry name" value="RT_nLTR_like"/>
    <property type="match status" value="1"/>
</dbReference>
<evidence type="ECO:0000313" key="3">
    <source>
        <dbReference type="EMBL" id="CAG6773185.1"/>
    </source>
</evidence>